<dbReference type="AlphaFoldDB" id="A0A1F7WZ86"/>
<dbReference type="InterPro" id="IPR012338">
    <property type="entry name" value="Beta-lactam/transpept-like"/>
</dbReference>
<feature type="transmembrane region" description="Helical" evidence="1">
    <location>
        <begin position="41"/>
        <end position="64"/>
    </location>
</feature>
<evidence type="ECO:0000259" key="2">
    <source>
        <dbReference type="Pfam" id="PF13354"/>
    </source>
</evidence>
<feature type="domain" description="Beta-lactamase class A catalytic" evidence="2">
    <location>
        <begin position="121"/>
        <end position="320"/>
    </location>
</feature>
<protein>
    <recommendedName>
        <fullName evidence="2">Beta-lactamase class A catalytic domain-containing protein</fullName>
    </recommendedName>
</protein>
<dbReference type="Gene3D" id="3.40.710.10">
    <property type="entry name" value="DD-peptidase/beta-lactamase superfamily"/>
    <property type="match status" value="1"/>
</dbReference>
<dbReference type="GO" id="GO:0030655">
    <property type="term" value="P:beta-lactam antibiotic catabolic process"/>
    <property type="evidence" value="ECO:0007669"/>
    <property type="project" value="InterPro"/>
</dbReference>
<dbReference type="GO" id="GO:0046677">
    <property type="term" value="P:response to antibiotic"/>
    <property type="evidence" value="ECO:0007669"/>
    <property type="project" value="InterPro"/>
</dbReference>
<comment type="caution">
    <text evidence="3">The sequence shown here is derived from an EMBL/GenBank/DDBJ whole genome shotgun (WGS) entry which is preliminary data.</text>
</comment>
<organism evidence="3 4">
    <name type="scientific">Candidatus Woesebacteria bacterium RBG_13_36_22</name>
    <dbReference type="NCBI Taxonomy" id="1802478"/>
    <lineage>
        <taxon>Bacteria</taxon>
        <taxon>Candidatus Woeseibacteriota</taxon>
    </lineage>
</organism>
<name>A0A1F7WZ86_9BACT</name>
<evidence type="ECO:0000313" key="3">
    <source>
        <dbReference type="EMBL" id="OGM08047.1"/>
    </source>
</evidence>
<keyword evidence="1" id="KW-0472">Membrane</keyword>
<gene>
    <name evidence="3" type="ORF">A2Z67_05425</name>
</gene>
<dbReference type="EMBL" id="MGFQ01000058">
    <property type="protein sequence ID" value="OGM08047.1"/>
    <property type="molecule type" value="Genomic_DNA"/>
</dbReference>
<dbReference type="GO" id="GO:0008800">
    <property type="term" value="F:beta-lactamase activity"/>
    <property type="evidence" value="ECO:0007669"/>
    <property type="project" value="InterPro"/>
</dbReference>
<accession>A0A1F7WZ86</accession>
<dbReference type="InterPro" id="IPR000871">
    <property type="entry name" value="Beta-lactam_class-A"/>
</dbReference>
<dbReference type="PANTHER" id="PTHR35333:SF3">
    <property type="entry name" value="BETA-LACTAMASE-TYPE TRANSPEPTIDASE FOLD CONTAINING PROTEIN"/>
    <property type="match status" value="1"/>
</dbReference>
<dbReference type="Pfam" id="PF13354">
    <property type="entry name" value="Beta-lactamase2"/>
    <property type="match status" value="1"/>
</dbReference>
<proteinExistence type="predicted"/>
<evidence type="ECO:0000256" key="1">
    <source>
        <dbReference type="SAM" id="Phobius"/>
    </source>
</evidence>
<dbReference type="SUPFAM" id="SSF56601">
    <property type="entry name" value="beta-lactamase/transpeptidase-like"/>
    <property type="match status" value="1"/>
</dbReference>
<dbReference type="InterPro" id="IPR045155">
    <property type="entry name" value="Beta-lactam_cat"/>
</dbReference>
<keyword evidence="1" id="KW-0812">Transmembrane</keyword>
<sequence length="345" mass="38355">MIFSKEKEEEVITRKIQRPKEEFVKRRKKEPPKPWGKKERFLILFILLFTILTSIVLALSARAWKLPGLPRIKFPAISIFQNETIVLENDNKTASQDIIDRSQKVTSDFKKNTNNLSGVYGLLVIDLKSGYSFGLSQGESFTAASLIKLPVMAAAFRESEKGNLNLATIYTLKDADKIAGSGSLYYKPAGTKLSYRELLMLMGKQSDNTAFGIMRKVLGDAKINEVIKTIGMNSTSLEDNSTSPDDIGTFFKKLWEGKVTSKDSADEILNNLTETSFENWIVAGIPANVRVAHKYGRELHVVNDAGIIYADNPFVLVILTKGVVEKEADGIFSSLAGLVYDGLEK</sequence>
<evidence type="ECO:0000313" key="4">
    <source>
        <dbReference type="Proteomes" id="UP000176939"/>
    </source>
</evidence>
<dbReference type="Proteomes" id="UP000176939">
    <property type="component" value="Unassembled WGS sequence"/>
</dbReference>
<dbReference type="PANTHER" id="PTHR35333">
    <property type="entry name" value="BETA-LACTAMASE"/>
    <property type="match status" value="1"/>
</dbReference>
<reference evidence="3 4" key="1">
    <citation type="journal article" date="2016" name="Nat. Commun.">
        <title>Thousands of microbial genomes shed light on interconnected biogeochemical processes in an aquifer system.</title>
        <authorList>
            <person name="Anantharaman K."/>
            <person name="Brown C.T."/>
            <person name="Hug L.A."/>
            <person name="Sharon I."/>
            <person name="Castelle C.J."/>
            <person name="Probst A.J."/>
            <person name="Thomas B.C."/>
            <person name="Singh A."/>
            <person name="Wilkins M.J."/>
            <person name="Karaoz U."/>
            <person name="Brodie E.L."/>
            <person name="Williams K.H."/>
            <person name="Hubbard S.S."/>
            <person name="Banfield J.F."/>
        </authorList>
    </citation>
    <scope>NUCLEOTIDE SEQUENCE [LARGE SCALE GENOMIC DNA]</scope>
</reference>
<keyword evidence="1" id="KW-1133">Transmembrane helix</keyword>